<name>A0ABP3KX56_9BACI</name>
<feature type="transmembrane region" description="Helical" evidence="1">
    <location>
        <begin position="353"/>
        <end position="381"/>
    </location>
</feature>
<keyword evidence="1" id="KW-0812">Transmembrane</keyword>
<proteinExistence type="predicted"/>
<reference evidence="3" key="1">
    <citation type="journal article" date="2019" name="Int. J. Syst. Evol. Microbiol.">
        <title>The Global Catalogue of Microorganisms (GCM) 10K type strain sequencing project: providing services to taxonomists for standard genome sequencing and annotation.</title>
        <authorList>
            <consortium name="The Broad Institute Genomics Platform"/>
            <consortium name="The Broad Institute Genome Sequencing Center for Infectious Disease"/>
            <person name="Wu L."/>
            <person name="Ma J."/>
        </authorList>
    </citation>
    <scope>NUCLEOTIDE SEQUENCE [LARGE SCALE GENOMIC DNA]</scope>
    <source>
        <strain evidence="3">JCM 12389</strain>
    </source>
</reference>
<dbReference type="InterPro" id="IPR049504">
    <property type="entry name" value="O-antigen_lig"/>
</dbReference>
<dbReference type="Pfam" id="PF13425">
    <property type="entry name" value="O-antigen_lig"/>
    <property type="match status" value="1"/>
</dbReference>
<comment type="caution">
    <text evidence="2">The sequence shown here is derived from an EMBL/GenBank/DDBJ whole genome shotgun (WGS) entry which is preliminary data.</text>
</comment>
<feature type="transmembrane region" description="Helical" evidence="1">
    <location>
        <begin position="223"/>
        <end position="242"/>
    </location>
</feature>
<accession>A0ABP3KX56</accession>
<feature type="transmembrane region" description="Helical" evidence="1">
    <location>
        <begin position="201"/>
        <end position="217"/>
    </location>
</feature>
<feature type="transmembrane region" description="Helical" evidence="1">
    <location>
        <begin position="16"/>
        <end position="34"/>
    </location>
</feature>
<feature type="transmembrane region" description="Helical" evidence="1">
    <location>
        <begin position="393"/>
        <end position="413"/>
    </location>
</feature>
<dbReference type="Proteomes" id="UP001500880">
    <property type="component" value="Unassembled WGS sequence"/>
</dbReference>
<feature type="transmembrane region" description="Helical" evidence="1">
    <location>
        <begin position="40"/>
        <end position="56"/>
    </location>
</feature>
<keyword evidence="2" id="KW-0436">Ligase</keyword>
<evidence type="ECO:0000313" key="2">
    <source>
        <dbReference type="EMBL" id="GAA0487086.1"/>
    </source>
</evidence>
<dbReference type="EMBL" id="BAAADO010000002">
    <property type="protein sequence ID" value="GAA0487086.1"/>
    <property type="molecule type" value="Genomic_DNA"/>
</dbReference>
<feature type="transmembrane region" description="Helical" evidence="1">
    <location>
        <begin position="251"/>
        <end position="270"/>
    </location>
</feature>
<evidence type="ECO:0000256" key="1">
    <source>
        <dbReference type="SAM" id="Phobius"/>
    </source>
</evidence>
<feature type="transmembrane region" description="Helical" evidence="1">
    <location>
        <begin position="68"/>
        <end position="87"/>
    </location>
</feature>
<feature type="transmembrane region" description="Helical" evidence="1">
    <location>
        <begin position="99"/>
        <end position="117"/>
    </location>
</feature>
<keyword evidence="3" id="KW-1185">Reference proteome</keyword>
<keyword evidence="1" id="KW-0472">Membrane</keyword>
<dbReference type="GO" id="GO:0016874">
    <property type="term" value="F:ligase activity"/>
    <property type="evidence" value="ECO:0007669"/>
    <property type="project" value="UniProtKB-KW"/>
</dbReference>
<dbReference type="RefSeq" id="WP_343838445.1">
    <property type="nucleotide sequence ID" value="NZ_BAAADO010000002.1"/>
</dbReference>
<sequence length="450" mass="51401">MSILEKNSDIHRKIELFFIIFILFQPILDLLAFIGLPLSTPIRALAMLIGFIYILFKPGLKHKKKAMIYIFILGFLMLINLITTFMFRQEFSLTVEIEYIIKTTYVILMVMIYTYIFKAFSEREDWQRIIQKYVSIALSMIGAVMVIAELTDTGKRSYNALAKAGHSGWFFSANELSAILAMGLGIILLYFISSKVLTRKMIMLPFLFFILWSMLTIGTKVGLIAMLIVLATVLVITLIDFIKNRKKWHNLVLVSVLAVFSVFMIPNTAIGNNLDTKVLDLFQFNNPEKQGLDQEKENIEKQPSAEEVRKVLLSGRGDYLANQWEHYDDAPMMQKVFGMGRMPKLVEMDFFDYFFNFGVVGLITLFAPFIFIGFIILRNIWKSKFALLNRTTMIFGIGAGLGLGIAFAAGHILSAPASGYYLALLLSFLYVYTDKYKNAPKDEMKEEVNK</sequence>
<feature type="transmembrane region" description="Helical" evidence="1">
    <location>
        <begin position="168"/>
        <end position="192"/>
    </location>
</feature>
<feature type="transmembrane region" description="Helical" evidence="1">
    <location>
        <begin position="129"/>
        <end position="148"/>
    </location>
</feature>
<feature type="transmembrane region" description="Helical" evidence="1">
    <location>
        <begin position="419"/>
        <end position="436"/>
    </location>
</feature>
<organism evidence="2 3">
    <name type="scientific">Salinibacillus aidingensis</name>
    <dbReference type="NCBI Taxonomy" id="237684"/>
    <lineage>
        <taxon>Bacteria</taxon>
        <taxon>Bacillati</taxon>
        <taxon>Bacillota</taxon>
        <taxon>Bacilli</taxon>
        <taxon>Bacillales</taxon>
        <taxon>Bacillaceae</taxon>
        <taxon>Salinibacillus</taxon>
    </lineage>
</organism>
<gene>
    <name evidence="2" type="ORF">GCM10008986_10670</name>
</gene>
<keyword evidence="1" id="KW-1133">Transmembrane helix</keyword>
<protein>
    <submittedName>
        <fullName evidence="2">O-antigen ligase family protein</fullName>
    </submittedName>
</protein>
<evidence type="ECO:0000313" key="3">
    <source>
        <dbReference type="Proteomes" id="UP001500880"/>
    </source>
</evidence>